<accession>A0ABR8A5U2</accession>
<evidence type="ECO:0000313" key="2">
    <source>
        <dbReference type="EMBL" id="MBD2194860.1"/>
    </source>
</evidence>
<name>A0ABR8A5U2_9CYAN</name>
<feature type="transmembrane region" description="Helical" evidence="1">
    <location>
        <begin position="47"/>
        <end position="65"/>
    </location>
</feature>
<reference evidence="2 3" key="1">
    <citation type="journal article" date="2020" name="ISME J.">
        <title>Comparative genomics reveals insights into cyanobacterial evolution and habitat adaptation.</title>
        <authorList>
            <person name="Chen M.Y."/>
            <person name="Teng W.K."/>
            <person name="Zhao L."/>
            <person name="Hu C.X."/>
            <person name="Zhou Y.K."/>
            <person name="Han B.P."/>
            <person name="Song L.R."/>
            <person name="Shu W.S."/>
        </authorList>
    </citation>
    <scope>NUCLEOTIDE SEQUENCE [LARGE SCALE GENOMIC DNA]</scope>
    <source>
        <strain evidence="2 3">FACHB-288</strain>
    </source>
</reference>
<proteinExistence type="predicted"/>
<dbReference type="EMBL" id="JACJQH010000006">
    <property type="protein sequence ID" value="MBD2194860.1"/>
    <property type="molecule type" value="Genomic_DNA"/>
</dbReference>
<evidence type="ECO:0000256" key="1">
    <source>
        <dbReference type="SAM" id="Phobius"/>
    </source>
</evidence>
<feature type="transmembrane region" description="Helical" evidence="1">
    <location>
        <begin position="21"/>
        <end position="41"/>
    </location>
</feature>
<dbReference type="RefSeq" id="WP_190538801.1">
    <property type="nucleotide sequence ID" value="NZ_CAWPNO010000095.1"/>
</dbReference>
<keyword evidence="1" id="KW-0812">Transmembrane</keyword>
<keyword evidence="1" id="KW-0472">Membrane</keyword>
<comment type="caution">
    <text evidence="2">The sequence shown here is derived from an EMBL/GenBank/DDBJ whole genome shotgun (WGS) entry which is preliminary data.</text>
</comment>
<sequence>MVENKQLVEAIKDLRRTIISCSLMISGILFAGIGLLSLSFTKTALDFIDYGFRYFFVFLGVFLIFKSSKNL</sequence>
<keyword evidence="3" id="KW-1185">Reference proteome</keyword>
<organism evidence="2 3">
    <name type="scientific">Calothrix parietina FACHB-288</name>
    <dbReference type="NCBI Taxonomy" id="2692896"/>
    <lineage>
        <taxon>Bacteria</taxon>
        <taxon>Bacillati</taxon>
        <taxon>Cyanobacteriota</taxon>
        <taxon>Cyanophyceae</taxon>
        <taxon>Nostocales</taxon>
        <taxon>Calotrichaceae</taxon>
        <taxon>Calothrix</taxon>
    </lineage>
</organism>
<protein>
    <submittedName>
        <fullName evidence="2">Uncharacterized protein</fullName>
    </submittedName>
</protein>
<keyword evidence="1" id="KW-1133">Transmembrane helix</keyword>
<dbReference type="Proteomes" id="UP000658514">
    <property type="component" value="Unassembled WGS sequence"/>
</dbReference>
<gene>
    <name evidence="2" type="ORF">H6G24_05035</name>
</gene>
<evidence type="ECO:0000313" key="3">
    <source>
        <dbReference type="Proteomes" id="UP000658514"/>
    </source>
</evidence>